<keyword evidence="14" id="KW-0614">Plasmid</keyword>
<dbReference type="Pfam" id="PF00772">
    <property type="entry name" value="DnaB"/>
    <property type="match status" value="1"/>
</dbReference>
<dbReference type="OrthoDB" id="9773982at2"/>
<evidence type="ECO:0000256" key="11">
    <source>
        <dbReference type="NCBIfam" id="TIGR00665"/>
    </source>
</evidence>
<dbReference type="GO" id="GO:0016887">
    <property type="term" value="F:ATP hydrolysis activity"/>
    <property type="evidence" value="ECO:0007669"/>
    <property type="project" value="RHEA"/>
</dbReference>
<dbReference type="GO" id="GO:0005524">
    <property type="term" value="F:ATP binding"/>
    <property type="evidence" value="ECO:0007669"/>
    <property type="project" value="UniProtKB-UniRule"/>
</dbReference>
<dbReference type="SUPFAM" id="SSF52540">
    <property type="entry name" value="P-loop containing nucleoside triphosphate hydrolases"/>
    <property type="match status" value="1"/>
</dbReference>
<dbReference type="InterPro" id="IPR036185">
    <property type="entry name" value="DNA_heli_DnaB-like_N_sf"/>
</dbReference>
<dbReference type="GO" id="GO:0003677">
    <property type="term" value="F:DNA binding"/>
    <property type="evidence" value="ECO:0007669"/>
    <property type="project" value="UniProtKB-UniRule"/>
</dbReference>
<evidence type="ECO:0000256" key="8">
    <source>
        <dbReference type="ARBA" id="ARBA00023125"/>
    </source>
</evidence>
<evidence type="ECO:0000313" key="15">
    <source>
        <dbReference type="Proteomes" id="UP000182567"/>
    </source>
</evidence>
<organism evidence="14 15">
    <name type="scientific">Pseudomonas frederiksbergensis</name>
    <dbReference type="NCBI Taxonomy" id="104087"/>
    <lineage>
        <taxon>Bacteria</taxon>
        <taxon>Pseudomonadati</taxon>
        <taxon>Pseudomonadota</taxon>
        <taxon>Gammaproteobacteria</taxon>
        <taxon>Pseudomonadales</taxon>
        <taxon>Pseudomonadaceae</taxon>
        <taxon>Pseudomonas</taxon>
    </lineage>
</organism>
<keyword evidence="7 12" id="KW-0067">ATP-binding</keyword>
<dbReference type="GO" id="GO:0043139">
    <property type="term" value="F:5'-3' DNA helicase activity"/>
    <property type="evidence" value="ECO:0007669"/>
    <property type="project" value="UniProtKB-EC"/>
</dbReference>
<dbReference type="NCBIfam" id="TIGR00665">
    <property type="entry name" value="DnaB"/>
    <property type="match status" value="1"/>
</dbReference>
<feature type="domain" description="SF4 helicase" evidence="13">
    <location>
        <begin position="224"/>
        <end position="491"/>
    </location>
</feature>
<evidence type="ECO:0000256" key="12">
    <source>
        <dbReference type="RuleBase" id="RU362085"/>
    </source>
</evidence>
<keyword evidence="9" id="KW-0413">Isomerase</keyword>
<dbReference type="EC" id="5.6.2.3" evidence="11 12"/>
<accession>A0A1J0ET69</accession>
<dbReference type="CDD" id="cd00984">
    <property type="entry name" value="DnaB_C"/>
    <property type="match status" value="1"/>
</dbReference>
<dbReference type="EMBL" id="CP017887">
    <property type="protein sequence ID" value="APC19365.1"/>
    <property type="molecule type" value="Genomic_DNA"/>
</dbReference>
<dbReference type="NCBIfam" id="NF004384">
    <property type="entry name" value="PRK05748.1"/>
    <property type="match status" value="1"/>
</dbReference>
<evidence type="ECO:0000256" key="4">
    <source>
        <dbReference type="ARBA" id="ARBA00022741"/>
    </source>
</evidence>
<dbReference type="GO" id="GO:1990077">
    <property type="term" value="C:primosome complex"/>
    <property type="evidence" value="ECO:0007669"/>
    <property type="project" value="UniProtKB-UniRule"/>
</dbReference>
<sequence length="544" mass="60834">MEVLTAACMIAFGFLRAIFHSKWAFRLILGTDQSRHLDEPTHPDEPTEAFRIPPHSIEAEQAVLGGLLLDNSTFESMIDLVSADDFFLADHRTIFHAISTLADRGMAFDVVTLHDQLSSETQLEQPGHLNYLRELLANTPSIANIESYASLIRERAKLRQIISTCDDITHNALSPNGRTAPDLIEDAERRMLMLVNSSRKRGGPKAVTQLLTRAKKKIDARSKSAKAITGLSSGFSDLDRKIDGFQPADLIIVAGRPSMGKTTFAMNLVENAVLQGEKPVLVYSLEMPGESLIMRMLASLGRVDLTKFRSGRLEDNDWPRLSSAIDLLNDRKLFIDDTSSISPSEMRSRTRRIVREHGELALIMVDYLQLMQIPGASGLNRTNEISEISRSLKALAKEFNCPVVALSQLNRSLEQRPDKRPVNSDLRESGAIEQDADVIMFVYRDEIYHPDTKFKGTAEIIIGKHREGPTGFCRLNFLDRFTRFESLLPGTHAFTDLELGITEVIDEHPRLGRMVASELATQSKLVRVMTPLFGIKRGSSRPKK</sequence>
<dbReference type="Pfam" id="PF03796">
    <property type="entry name" value="DnaB_C"/>
    <property type="match status" value="1"/>
</dbReference>
<dbReference type="Proteomes" id="UP000182567">
    <property type="component" value="Plasmid unnamed1"/>
</dbReference>
<keyword evidence="8 12" id="KW-0238">DNA-binding</keyword>
<evidence type="ECO:0000256" key="9">
    <source>
        <dbReference type="ARBA" id="ARBA00023235"/>
    </source>
</evidence>
<proteinExistence type="inferred from homology"/>
<dbReference type="AlphaFoldDB" id="A0A1J0ET69"/>
<dbReference type="InterPro" id="IPR007692">
    <property type="entry name" value="DNA_helicase_DnaB"/>
</dbReference>
<evidence type="ECO:0000256" key="7">
    <source>
        <dbReference type="ARBA" id="ARBA00022840"/>
    </source>
</evidence>
<dbReference type="GO" id="GO:0042802">
    <property type="term" value="F:identical protein binding"/>
    <property type="evidence" value="ECO:0007669"/>
    <property type="project" value="UniProtKB-ARBA"/>
</dbReference>
<evidence type="ECO:0000256" key="6">
    <source>
        <dbReference type="ARBA" id="ARBA00022806"/>
    </source>
</evidence>
<comment type="similarity">
    <text evidence="1 12">Belongs to the helicase family. DnaB subfamily.</text>
</comment>
<evidence type="ECO:0000256" key="5">
    <source>
        <dbReference type="ARBA" id="ARBA00022801"/>
    </source>
</evidence>
<dbReference type="InterPro" id="IPR007694">
    <property type="entry name" value="DNA_helicase_DnaB-like_C"/>
</dbReference>
<dbReference type="PROSITE" id="PS51199">
    <property type="entry name" value="SF4_HELICASE"/>
    <property type="match status" value="1"/>
</dbReference>
<dbReference type="Gene3D" id="1.10.860.10">
    <property type="entry name" value="DNAb Helicase, Chain A"/>
    <property type="match status" value="1"/>
</dbReference>
<dbReference type="GO" id="GO:0005829">
    <property type="term" value="C:cytosol"/>
    <property type="evidence" value="ECO:0007669"/>
    <property type="project" value="TreeGrafter"/>
</dbReference>
<dbReference type="PANTHER" id="PTHR30153:SF2">
    <property type="entry name" value="REPLICATIVE DNA HELICASE"/>
    <property type="match status" value="1"/>
</dbReference>
<keyword evidence="3 12" id="KW-0235">DNA replication</keyword>
<dbReference type="SUPFAM" id="SSF48024">
    <property type="entry name" value="N-terminal domain of DnaB helicase"/>
    <property type="match status" value="1"/>
</dbReference>
<geneLocation type="plasmid" evidence="14">
    <name>unnamed1</name>
</geneLocation>
<dbReference type="FunFam" id="3.40.50.300:FF:000076">
    <property type="entry name" value="Replicative DNA helicase"/>
    <property type="match status" value="1"/>
</dbReference>
<name>A0A1J0ET69_9PSED</name>
<evidence type="ECO:0000259" key="13">
    <source>
        <dbReference type="PROSITE" id="PS51199"/>
    </source>
</evidence>
<dbReference type="Gene3D" id="3.40.50.300">
    <property type="entry name" value="P-loop containing nucleotide triphosphate hydrolases"/>
    <property type="match status" value="1"/>
</dbReference>
<comment type="catalytic activity">
    <reaction evidence="10 12">
        <text>ATP + H2O = ADP + phosphate + H(+)</text>
        <dbReference type="Rhea" id="RHEA:13065"/>
        <dbReference type="ChEBI" id="CHEBI:15377"/>
        <dbReference type="ChEBI" id="CHEBI:15378"/>
        <dbReference type="ChEBI" id="CHEBI:30616"/>
        <dbReference type="ChEBI" id="CHEBI:43474"/>
        <dbReference type="ChEBI" id="CHEBI:456216"/>
        <dbReference type="EC" id="5.6.2.3"/>
    </reaction>
</comment>
<comment type="function">
    <text evidence="12">The main replicative DNA helicase, it participates in initiation and elongation during chromosome replication. Travels ahead of the DNA replisome, separating dsDNA into templates for DNA synthesis. A processive ATP-dependent 5'-3' DNA helicase it has DNA-dependent ATPase activity.</text>
</comment>
<keyword evidence="2 12" id="KW-0639">Primosome</keyword>
<evidence type="ECO:0000256" key="3">
    <source>
        <dbReference type="ARBA" id="ARBA00022705"/>
    </source>
</evidence>
<keyword evidence="6 12" id="KW-0347">Helicase</keyword>
<keyword evidence="4 12" id="KW-0547">Nucleotide-binding</keyword>
<protein>
    <recommendedName>
        <fullName evidence="11 12">Replicative DNA helicase</fullName>
        <ecNumber evidence="11 12">5.6.2.3</ecNumber>
    </recommendedName>
</protein>
<reference evidence="15" key="1">
    <citation type="submission" date="2016-10" db="EMBL/GenBank/DDBJ databases">
        <title>Pseudomonas frederiksbergensis ERGS4:02 complete genome.</title>
        <authorList>
            <person name="Kumar R."/>
            <person name="Acharya V."/>
            <person name="Singh D."/>
        </authorList>
    </citation>
    <scope>NUCLEOTIDE SEQUENCE [LARGE SCALE GENOMIC DNA]</scope>
    <source>
        <strain evidence="15">ERGS4:02</strain>
        <plasmid evidence="15">Plasmid unnamed1</plasmid>
    </source>
</reference>
<dbReference type="InterPro" id="IPR007693">
    <property type="entry name" value="DNA_helicase_DnaB-like_N"/>
</dbReference>
<evidence type="ECO:0000313" key="14">
    <source>
        <dbReference type="EMBL" id="APC19365.1"/>
    </source>
</evidence>
<keyword evidence="5 12" id="KW-0378">Hydrolase</keyword>
<evidence type="ECO:0000256" key="10">
    <source>
        <dbReference type="ARBA" id="ARBA00048954"/>
    </source>
</evidence>
<dbReference type="InterPro" id="IPR027417">
    <property type="entry name" value="P-loop_NTPase"/>
</dbReference>
<dbReference type="GeneID" id="46911914"/>
<evidence type="ECO:0000256" key="1">
    <source>
        <dbReference type="ARBA" id="ARBA00008428"/>
    </source>
</evidence>
<gene>
    <name evidence="14" type="ORF">BLL42_26860</name>
</gene>
<dbReference type="RefSeq" id="WP_071555872.1">
    <property type="nucleotide sequence ID" value="NZ_CP017887.1"/>
</dbReference>
<dbReference type="GO" id="GO:0006269">
    <property type="term" value="P:DNA replication, synthesis of primer"/>
    <property type="evidence" value="ECO:0007669"/>
    <property type="project" value="UniProtKB-UniRule"/>
</dbReference>
<dbReference type="PANTHER" id="PTHR30153">
    <property type="entry name" value="REPLICATIVE DNA HELICASE DNAB"/>
    <property type="match status" value="1"/>
</dbReference>
<dbReference type="InterPro" id="IPR016136">
    <property type="entry name" value="DNA_helicase_N/primase_C"/>
</dbReference>
<evidence type="ECO:0000256" key="2">
    <source>
        <dbReference type="ARBA" id="ARBA00022515"/>
    </source>
</evidence>